<keyword evidence="8" id="KW-1185">Reference proteome</keyword>
<dbReference type="InterPro" id="IPR039425">
    <property type="entry name" value="RNA_pol_sigma-70-like"/>
</dbReference>
<dbReference type="InterPro" id="IPR013324">
    <property type="entry name" value="RNA_pol_sigma_r3/r4-like"/>
</dbReference>
<dbReference type="PANTHER" id="PTHR43133">
    <property type="entry name" value="RNA POLYMERASE ECF-TYPE SIGMA FACTO"/>
    <property type="match status" value="1"/>
</dbReference>
<evidence type="ECO:0000313" key="8">
    <source>
        <dbReference type="Proteomes" id="UP001166021"/>
    </source>
</evidence>
<feature type="domain" description="RNA polymerase sigma-70 region 2" evidence="5">
    <location>
        <begin position="27"/>
        <end position="90"/>
    </location>
</feature>
<accession>A0ABR7V1M2</accession>
<evidence type="ECO:0000259" key="5">
    <source>
        <dbReference type="Pfam" id="PF04542"/>
    </source>
</evidence>
<organism evidence="7 8">
    <name type="scientific">Maribacter aquimaris</name>
    <dbReference type="NCBI Taxonomy" id="2737171"/>
    <lineage>
        <taxon>Bacteria</taxon>
        <taxon>Pseudomonadati</taxon>
        <taxon>Bacteroidota</taxon>
        <taxon>Flavobacteriia</taxon>
        <taxon>Flavobacteriales</taxon>
        <taxon>Flavobacteriaceae</taxon>
        <taxon>Maribacter</taxon>
    </lineage>
</organism>
<keyword evidence="4" id="KW-0804">Transcription</keyword>
<evidence type="ECO:0000256" key="4">
    <source>
        <dbReference type="ARBA" id="ARBA00023163"/>
    </source>
</evidence>
<evidence type="ECO:0000259" key="6">
    <source>
        <dbReference type="Pfam" id="PF08281"/>
    </source>
</evidence>
<reference evidence="7" key="1">
    <citation type="submission" date="2020-05" db="EMBL/GenBank/DDBJ databases">
        <title>The draft genome sequence of Maribacter sp. ANRC-HE7.</title>
        <authorList>
            <person name="Mu L."/>
        </authorList>
    </citation>
    <scope>NUCLEOTIDE SEQUENCE</scope>
    <source>
        <strain evidence="7">ANRC-HE7</strain>
    </source>
</reference>
<name>A0ABR7V1M2_9FLAO</name>
<gene>
    <name evidence="7" type="ORF">HPE56_04500</name>
</gene>
<dbReference type="NCBIfam" id="TIGR02937">
    <property type="entry name" value="sigma70-ECF"/>
    <property type="match status" value="1"/>
</dbReference>
<comment type="caution">
    <text evidence="7">The sequence shown here is derived from an EMBL/GenBank/DDBJ whole genome shotgun (WGS) entry which is preliminary data.</text>
</comment>
<proteinExistence type="inferred from homology"/>
<keyword evidence="3" id="KW-0731">Sigma factor</keyword>
<dbReference type="Gene3D" id="1.10.10.10">
    <property type="entry name" value="Winged helix-like DNA-binding domain superfamily/Winged helix DNA-binding domain"/>
    <property type="match status" value="1"/>
</dbReference>
<sequence>MKGETELIRRLKNPKLKNKAFKDLLDIHQERLYWYIRKIVLTHDNANDVLQNTFIRVYKGIQNFKENSALHTWMFRIAYNECIRFLEKNKLESAFYQNDATKSYLSNLTQDAYFDGNEVQLKLHSIISSLSEKQQRVFQMKYFDDLSFHEISEILNVSENTLKSSYYSAVKTIEKEIISDTIQTN</sequence>
<dbReference type="Gene3D" id="1.10.1740.10">
    <property type="match status" value="1"/>
</dbReference>
<protein>
    <submittedName>
        <fullName evidence="7">RNA polymerase sigma factor</fullName>
    </submittedName>
</protein>
<evidence type="ECO:0000313" key="7">
    <source>
        <dbReference type="EMBL" id="MBD0777047.1"/>
    </source>
</evidence>
<dbReference type="CDD" id="cd06171">
    <property type="entry name" value="Sigma70_r4"/>
    <property type="match status" value="1"/>
</dbReference>
<evidence type="ECO:0000256" key="3">
    <source>
        <dbReference type="ARBA" id="ARBA00023082"/>
    </source>
</evidence>
<keyword evidence="2" id="KW-0805">Transcription regulation</keyword>
<dbReference type="Pfam" id="PF08281">
    <property type="entry name" value="Sigma70_r4_2"/>
    <property type="match status" value="1"/>
</dbReference>
<dbReference type="SUPFAM" id="SSF88659">
    <property type="entry name" value="Sigma3 and sigma4 domains of RNA polymerase sigma factors"/>
    <property type="match status" value="1"/>
</dbReference>
<evidence type="ECO:0000256" key="1">
    <source>
        <dbReference type="ARBA" id="ARBA00010641"/>
    </source>
</evidence>
<dbReference type="InterPro" id="IPR036388">
    <property type="entry name" value="WH-like_DNA-bd_sf"/>
</dbReference>
<dbReference type="InterPro" id="IPR007627">
    <property type="entry name" value="RNA_pol_sigma70_r2"/>
</dbReference>
<dbReference type="SUPFAM" id="SSF88946">
    <property type="entry name" value="Sigma2 domain of RNA polymerase sigma factors"/>
    <property type="match status" value="1"/>
</dbReference>
<dbReference type="EMBL" id="JABTCF010000002">
    <property type="protein sequence ID" value="MBD0777047.1"/>
    <property type="molecule type" value="Genomic_DNA"/>
</dbReference>
<feature type="domain" description="RNA polymerase sigma factor 70 region 4 type 2" evidence="6">
    <location>
        <begin position="121"/>
        <end position="172"/>
    </location>
</feature>
<dbReference type="Pfam" id="PF04542">
    <property type="entry name" value="Sigma70_r2"/>
    <property type="match status" value="1"/>
</dbReference>
<dbReference type="InterPro" id="IPR013249">
    <property type="entry name" value="RNA_pol_sigma70_r4_t2"/>
</dbReference>
<dbReference type="InterPro" id="IPR013325">
    <property type="entry name" value="RNA_pol_sigma_r2"/>
</dbReference>
<dbReference type="PANTHER" id="PTHR43133:SF51">
    <property type="entry name" value="RNA POLYMERASE SIGMA FACTOR"/>
    <property type="match status" value="1"/>
</dbReference>
<evidence type="ECO:0000256" key="2">
    <source>
        <dbReference type="ARBA" id="ARBA00023015"/>
    </source>
</evidence>
<dbReference type="Proteomes" id="UP001166021">
    <property type="component" value="Unassembled WGS sequence"/>
</dbReference>
<comment type="similarity">
    <text evidence="1">Belongs to the sigma-70 factor family. ECF subfamily.</text>
</comment>
<dbReference type="InterPro" id="IPR014284">
    <property type="entry name" value="RNA_pol_sigma-70_dom"/>
</dbReference>